<proteinExistence type="predicted"/>
<name>A0A2G8JXV1_STIJA</name>
<gene>
    <name evidence="2" type="ORF">BSL78_22574</name>
</gene>
<protein>
    <submittedName>
        <fullName evidence="2">Uncharacterized protein</fullName>
    </submittedName>
</protein>
<dbReference type="EMBL" id="MRZV01001107">
    <property type="protein sequence ID" value="PIK40563.1"/>
    <property type="molecule type" value="Genomic_DNA"/>
</dbReference>
<evidence type="ECO:0000313" key="3">
    <source>
        <dbReference type="Proteomes" id="UP000230750"/>
    </source>
</evidence>
<keyword evidence="1" id="KW-0472">Membrane</keyword>
<sequence>CKDGFEGTLCEKFVGVSPEDGGSDTAIIILLAIIAIVVILALLLATLLFMFIRKRAKKPSQGAAYYSNDTNVVLDAAGPSPNGGVTTVSSDVPRSMAYTNPHFVADIGAVGGTDAVEYANVAEKLEMPEKVSLPYNLYVPSDLIPQAHPVEPPPAYTTHGGDFDEIPIKEDLERNMQS</sequence>
<keyword evidence="3" id="KW-1185">Reference proteome</keyword>
<dbReference type="AlphaFoldDB" id="A0A2G8JXV1"/>
<dbReference type="Proteomes" id="UP000230750">
    <property type="component" value="Unassembled WGS sequence"/>
</dbReference>
<feature type="non-terminal residue" evidence="2">
    <location>
        <position position="1"/>
    </location>
</feature>
<feature type="transmembrane region" description="Helical" evidence="1">
    <location>
        <begin position="26"/>
        <end position="52"/>
    </location>
</feature>
<evidence type="ECO:0000313" key="2">
    <source>
        <dbReference type="EMBL" id="PIK40563.1"/>
    </source>
</evidence>
<evidence type="ECO:0000256" key="1">
    <source>
        <dbReference type="SAM" id="Phobius"/>
    </source>
</evidence>
<keyword evidence="1" id="KW-0812">Transmembrane</keyword>
<organism evidence="2 3">
    <name type="scientific">Stichopus japonicus</name>
    <name type="common">Sea cucumber</name>
    <dbReference type="NCBI Taxonomy" id="307972"/>
    <lineage>
        <taxon>Eukaryota</taxon>
        <taxon>Metazoa</taxon>
        <taxon>Echinodermata</taxon>
        <taxon>Eleutherozoa</taxon>
        <taxon>Echinozoa</taxon>
        <taxon>Holothuroidea</taxon>
        <taxon>Aspidochirotacea</taxon>
        <taxon>Aspidochirotida</taxon>
        <taxon>Stichopodidae</taxon>
        <taxon>Apostichopus</taxon>
    </lineage>
</organism>
<reference evidence="2 3" key="1">
    <citation type="journal article" date="2017" name="PLoS Biol.">
        <title>The sea cucumber genome provides insights into morphological evolution and visceral regeneration.</title>
        <authorList>
            <person name="Zhang X."/>
            <person name="Sun L."/>
            <person name="Yuan J."/>
            <person name="Sun Y."/>
            <person name="Gao Y."/>
            <person name="Zhang L."/>
            <person name="Li S."/>
            <person name="Dai H."/>
            <person name="Hamel J.F."/>
            <person name="Liu C."/>
            <person name="Yu Y."/>
            <person name="Liu S."/>
            <person name="Lin W."/>
            <person name="Guo K."/>
            <person name="Jin S."/>
            <person name="Xu P."/>
            <person name="Storey K.B."/>
            <person name="Huan P."/>
            <person name="Zhang T."/>
            <person name="Zhou Y."/>
            <person name="Zhang J."/>
            <person name="Lin C."/>
            <person name="Li X."/>
            <person name="Xing L."/>
            <person name="Huo D."/>
            <person name="Sun M."/>
            <person name="Wang L."/>
            <person name="Mercier A."/>
            <person name="Li F."/>
            <person name="Yang H."/>
            <person name="Xiang J."/>
        </authorList>
    </citation>
    <scope>NUCLEOTIDE SEQUENCE [LARGE SCALE GENOMIC DNA]</scope>
    <source>
        <strain evidence="2">Shaxun</strain>
        <tissue evidence="2">Muscle</tissue>
    </source>
</reference>
<accession>A0A2G8JXV1</accession>
<keyword evidence="1" id="KW-1133">Transmembrane helix</keyword>
<comment type="caution">
    <text evidence="2">The sequence shown here is derived from an EMBL/GenBank/DDBJ whole genome shotgun (WGS) entry which is preliminary data.</text>
</comment>